<dbReference type="GO" id="GO:0004252">
    <property type="term" value="F:serine-type endopeptidase activity"/>
    <property type="evidence" value="ECO:0007669"/>
    <property type="project" value="TreeGrafter"/>
</dbReference>
<keyword evidence="3" id="KW-1015">Disulfide bond</keyword>
<evidence type="ECO:0000313" key="7">
    <source>
        <dbReference type="EMBL" id="CAH1798753.1"/>
    </source>
</evidence>
<dbReference type="GO" id="GO:0072562">
    <property type="term" value="C:blood microparticle"/>
    <property type="evidence" value="ECO:0007669"/>
    <property type="project" value="TreeGrafter"/>
</dbReference>
<protein>
    <submittedName>
        <fullName evidence="7">Uncharacterized protein</fullName>
    </submittedName>
</protein>
<feature type="compositionally biased region" description="Polar residues" evidence="4">
    <location>
        <begin position="369"/>
        <end position="387"/>
    </location>
</feature>
<comment type="caution">
    <text evidence="7">The sequence shown here is derived from an EMBL/GenBank/DDBJ whole genome shotgun (WGS) entry which is preliminary data.</text>
</comment>
<accession>A0A8J1TDF1</accession>
<sequence>MKCLWLLLSGYLLVDLCIAEEEVELRYACWGSAGPPVVSAQCPVGTVIQILRSGLKVKRVRSYQCQYSDEDCGCTVDDKACNMPDTMALCMGRSQCRLDVMQQYINTDSCRGFSDYMYVEFKCVRVNGQVQDICQSTMAERSVGFIQSPDYPSKYSSNTLCSCNLTSESTVSLSMLDVAMTDDADGGCKNDRVTIVANGQRYNHCGMERPSKAQAIAKSINIEFETNNEDVSNGFWLKYQALPGGMVTVQCKPKSRPPPRQKSRKGMSNLKSKQNNRKAMHENTIKDQSREEDITRTKWHTKSFEEEDKDTEIDDENEDRENVINNETDIIQSEIDENKDEINELELKEELTNEIAEIEDRESNKKSKNYSGQFEQDPITGQNPGENRQESLTVTIIAASVIGSILMIVVLGIIIRFVVNRADPNQQVRRNHKKECVIHKHPQNNMA</sequence>
<evidence type="ECO:0000256" key="4">
    <source>
        <dbReference type="SAM" id="MobiDB-lite"/>
    </source>
</evidence>
<evidence type="ECO:0000256" key="6">
    <source>
        <dbReference type="SAM" id="SignalP"/>
    </source>
</evidence>
<dbReference type="AlphaFoldDB" id="A0A8J1TDF1"/>
<keyword evidence="2" id="KW-0964">Secreted</keyword>
<proteinExistence type="predicted"/>
<dbReference type="EMBL" id="CAIIXF020000011">
    <property type="protein sequence ID" value="CAH1798753.1"/>
    <property type="molecule type" value="Genomic_DNA"/>
</dbReference>
<dbReference type="Pfam" id="PF00431">
    <property type="entry name" value="CUB"/>
    <property type="match status" value="1"/>
</dbReference>
<dbReference type="Gene3D" id="2.60.120.290">
    <property type="entry name" value="Spermadhesin, CUB domain"/>
    <property type="match status" value="1"/>
</dbReference>
<comment type="subcellular location">
    <subcellularLocation>
        <location evidence="1">Secreted</location>
    </subcellularLocation>
</comment>
<dbReference type="SUPFAM" id="SSF49854">
    <property type="entry name" value="Spermadhesin, CUB domain"/>
    <property type="match status" value="1"/>
</dbReference>
<dbReference type="InterPro" id="IPR035914">
    <property type="entry name" value="Sperma_CUB_dom_sf"/>
</dbReference>
<reference evidence="7" key="1">
    <citation type="submission" date="2022-03" db="EMBL/GenBank/DDBJ databases">
        <authorList>
            <person name="Martin C."/>
        </authorList>
    </citation>
    <scope>NUCLEOTIDE SEQUENCE</scope>
</reference>
<keyword evidence="6" id="KW-0732">Signal</keyword>
<gene>
    <name evidence="7" type="ORF">OFUS_LOCUS22847</name>
</gene>
<feature type="region of interest" description="Disordered" evidence="4">
    <location>
        <begin position="248"/>
        <end position="317"/>
    </location>
</feature>
<dbReference type="PANTHER" id="PTHR24255:SF27">
    <property type="entry name" value="HAPTOGLOBIN-RELATED PROTEIN"/>
    <property type="match status" value="1"/>
</dbReference>
<organism evidence="7 8">
    <name type="scientific">Owenia fusiformis</name>
    <name type="common">Polychaete worm</name>
    <dbReference type="NCBI Taxonomy" id="6347"/>
    <lineage>
        <taxon>Eukaryota</taxon>
        <taxon>Metazoa</taxon>
        <taxon>Spiralia</taxon>
        <taxon>Lophotrochozoa</taxon>
        <taxon>Annelida</taxon>
        <taxon>Polychaeta</taxon>
        <taxon>Sedentaria</taxon>
        <taxon>Canalipalpata</taxon>
        <taxon>Sabellida</taxon>
        <taxon>Oweniida</taxon>
        <taxon>Oweniidae</taxon>
        <taxon>Owenia</taxon>
    </lineage>
</organism>
<dbReference type="Proteomes" id="UP000749559">
    <property type="component" value="Unassembled WGS sequence"/>
</dbReference>
<feature type="region of interest" description="Disordered" evidence="4">
    <location>
        <begin position="359"/>
        <end position="387"/>
    </location>
</feature>
<dbReference type="CDD" id="cd12087">
    <property type="entry name" value="TM_EGFR-like"/>
    <property type="match status" value="1"/>
</dbReference>
<dbReference type="CDD" id="cd00041">
    <property type="entry name" value="CUB"/>
    <property type="match status" value="1"/>
</dbReference>
<evidence type="ECO:0000256" key="3">
    <source>
        <dbReference type="ARBA" id="ARBA00023157"/>
    </source>
</evidence>
<keyword evidence="8" id="KW-1185">Reference proteome</keyword>
<evidence type="ECO:0000313" key="8">
    <source>
        <dbReference type="Proteomes" id="UP000749559"/>
    </source>
</evidence>
<keyword evidence="5" id="KW-0812">Transmembrane</keyword>
<feature type="compositionally biased region" description="Acidic residues" evidence="4">
    <location>
        <begin position="305"/>
        <end position="317"/>
    </location>
</feature>
<feature type="compositionally biased region" description="Basic and acidic residues" evidence="4">
    <location>
        <begin position="279"/>
        <end position="296"/>
    </location>
</feature>
<dbReference type="Gene3D" id="2.60.120.740">
    <property type="match status" value="1"/>
</dbReference>
<dbReference type="GO" id="GO:0031638">
    <property type="term" value="P:zymogen activation"/>
    <property type="evidence" value="ECO:0007669"/>
    <property type="project" value="TreeGrafter"/>
</dbReference>
<keyword evidence="5" id="KW-1133">Transmembrane helix</keyword>
<evidence type="ECO:0000256" key="5">
    <source>
        <dbReference type="SAM" id="Phobius"/>
    </source>
</evidence>
<dbReference type="InterPro" id="IPR043159">
    <property type="entry name" value="Lectin_gal-bd_sf"/>
</dbReference>
<dbReference type="PROSITE" id="PS01180">
    <property type="entry name" value="CUB"/>
    <property type="match status" value="1"/>
</dbReference>
<feature type="chain" id="PRO_5043366630" evidence="6">
    <location>
        <begin position="20"/>
        <end position="447"/>
    </location>
</feature>
<dbReference type="InterPro" id="IPR000859">
    <property type="entry name" value="CUB_dom"/>
</dbReference>
<evidence type="ECO:0000256" key="2">
    <source>
        <dbReference type="ARBA" id="ARBA00022525"/>
    </source>
</evidence>
<dbReference type="PANTHER" id="PTHR24255">
    <property type="entry name" value="COMPLEMENT COMPONENT 1, S SUBCOMPONENT-RELATED"/>
    <property type="match status" value="1"/>
</dbReference>
<feature type="signal peptide" evidence="6">
    <location>
        <begin position="1"/>
        <end position="19"/>
    </location>
</feature>
<keyword evidence="5" id="KW-0472">Membrane</keyword>
<evidence type="ECO:0000256" key="1">
    <source>
        <dbReference type="ARBA" id="ARBA00004613"/>
    </source>
</evidence>
<feature type="compositionally biased region" description="Basic residues" evidence="4">
    <location>
        <begin position="253"/>
        <end position="265"/>
    </location>
</feature>
<dbReference type="CDD" id="cd22823">
    <property type="entry name" value="Gal_Rha_Lectin"/>
    <property type="match status" value="1"/>
</dbReference>
<name>A0A8J1TDF1_OWEFU</name>
<feature type="transmembrane region" description="Helical" evidence="5">
    <location>
        <begin position="396"/>
        <end position="419"/>
    </location>
</feature>
<dbReference type="SMART" id="SM00042">
    <property type="entry name" value="CUB"/>
    <property type="match status" value="1"/>
</dbReference>